<dbReference type="PANTHER" id="PTHR21043">
    <property type="entry name" value="IOJAP SUPERFAMILY ORTHOLOG"/>
    <property type="match status" value="1"/>
</dbReference>
<accession>E4KPB8</accession>
<comment type="subunit">
    <text evidence="2">Interacts with ribosomal protein uL14 (rplN).</text>
</comment>
<comment type="function">
    <text evidence="2">Functions as a ribosomal silencing factor. Interacts with ribosomal protein uL14 (rplN), blocking formation of intersubunit bridge B8. Prevents association of the 30S and 50S ribosomal subunits and the formation of functional ribosomes, thus repressing translation.</text>
</comment>
<comment type="subcellular location">
    <subcellularLocation>
        <location evidence="2">Cytoplasm</location>
    </subcellularLocation>
</comment>
<organism evidence="3 4">
    <name type="scientific">Eremococcus coleocola ACS-139-V-Col8</name>
    <dbReference type="NCBI Taxonomy" id="908337"/>
    <lineage>
        <taxon>Bacteria</taxon>
        <taxon>Bacillati</taxon>
        <taxon>Bacillota</taxon>
        <taxon>Bacilli</taxon>
        <taxon>Lactobacillales</taxon>
        <taxon>Aerococcaceae</taxon>
        <taxon>Eremococcus</taxon>
    </lineage>
</organism>
<sequence>MKEVLDKVQVIVKAADDRLATDIEVLDVKELTPIADYFVIMSAKNERQLDAIVQAITEAAEDHKIEIKDVEGKRSGRWILIDLFDVIVHVFYYEERGHYNLENIWKDAPVLDIHEWLA</sequence>
<dbReference type="AlphaFoldDB" id="E4KPB8"/>
<dbReference type="Gene3D" id="3.30.460.10">
    <property type="entry name" value="Beta Polymerase, domain 2"/>
    <property type="match status" value="1"/>
</dbReference>
<dbReference type="GO" id="GO:0090071">
    <property type="term" value="P:negative regulation of ribosome biogenesis"/>
    <property type="evidence" value="ECO:0007669"/>
    <property type="project" value="UniProtKB-UniRule"/>
</dbReference>
<dbReference type="HAMAP" id="MF_01477">
    <property type="entry name" value="Iojap_RsfS"/>
    <property type="match status" value="1"/>
</dbReference>
<keyword evidence="2" id="KW-0678">Repressor</keyword>
<dbReference type="InterPro" id="IPR004394">
    <property type="entry name" value="Iojap/RsfS/C7orf30"/>
</dbReference>
<evidence type="ECO:0000313" key="4">
    <source>
        <dbReference type="Proteomes" id="UP000005990"/>
    </source>
</evidence>
<proteinExistence type="inferred from homology"/>
<dbReference type="InterPro" id="IPR043519">
    <property type="entry name" value="NT_sf"/>
</dbReference>
<dbReference type="GO" id="GO:0005737">
    <property type="term" value="C:cytoplasm"/>
    <property type="evidence" value="ECO:0007669"/>
    <property type="project" value="UniProtKB-SubCell"/>
</dbReference>
<name>E4KPB8_9LACT</name>
<dbReference type="eggNOG" id="COG0799">
    <property type="taxonomic scope" value="Bacteria"/>
</dbReference>
<dbReference type="GO" id="GO:0043023">
    <property type="term" value="F:ribosomal large subunit binding"/>
    <property type="evidence" value="ECO:0007669"/>
    <property type="project" value="TreeGrafter"/>
</dbReference>
<protein>
    <recommendedName>
        <fullName evidence="2">Ribosomal silencing factor RsfS</fullName>
    </recommendedName>
</protein>
<comment type="similarity">
    <text evidence="1 2">Belongs to the Iojap/RsfS family.</text>
</comment>
<dbReference type="Proteomes" id="UP000005990">
    <property type="component" value="Unassembled WGS sequence"/>
</dbReference>
<keyword evidence="2" id="KW-0963">Cytoplasm</keyword>
<dbReference type="RefSeq" id="WP_006418251.1">
    <property type="nucleotide sequence ID" value="NZ_AENN01000015.1"/>
</dbReference>
<evidence type="ECO:0000256" key="2">
    <source>
        <dbReference type="HAMAP-Rule" id="MF_01477"/>
    </source>
</evidence>
<keyword evidence="4" id="KW-1185">Reference proteome</keyword>
<dbReference type="Pfam" id="PF02410">
    <property type="entry name" value="RsfS"/>
    <property type="match status" value="1"/>
</dbReference>
<comment type="caution">
    <text evidence="3">The sequence shown here is derived from an EMBL/GenBank/DDBJ whole genome shotgun (WGS) entry which is preliminary data.</text>
</comment>
<dbReference type="GO" id="GO:0042256">
    <property type="term" value="P:cytosolic ribosome assembly"/>
    <property type="evidence" value="ECO:0007669"/>
    <property type="project" value="UniProtKB-UniRule"/>
</dbReference>
<evidence type="ECO:0000313" key="3">
    <source>
        <dbReference type="EMBL" id="EFR31048.1"/>
    </source>
</evidence>
<evidence type="ECO:0000256" key="1">
    <source>
        <dbReference type="ARBA" id="ARBA00010574"/>
    </source>
</evidence>
<dbReference type="STRING" id="908337.HMPREF9257_1405"/>
<dbReference type="SUPFAM" id="SSF81301">
    <property type="entry name" value="Nucleotidyltransferase"/>
    <property type="match status" value="1"/>
</dbReference>
<dbReference type="GO" id="GO:0017148">
    <property type="term" value="P:negative regulation of translation"/>
    <property type="evidence" value="ECO:0007669"/>
    <property type="project" value="UniProtKB-UniRule"/>
</dbReference>
<keyword evidence="2" id="KW-0810">Translation regulation</keyword>
<dbReference type="PANTHER" id="PTHR21043:SF0">
    <property type="entry name" value="MITOCHONDRIAL ASSEMBLY OF RIBOSOMAL LARGE SUBUNIT PROTEIN 1"/>
    <property type="match status" value="1"/>
</dbReference>
<reference evidence="3 4" key="1">
    <citation type="submission" date="2010-10" db="EMBL/GenBank/DDBJ databases">
        <authorList>
            <person name="Durkin A.S."/>
            <person name="Madupu R."/>
            <person name="Torralba M."/>
            <person name="Gillis M."/>
            <person name="Methe B."/>
            <person name="Sutton G."/>
            <person name="Nelson K.E."/>
        </authorList>
    </citation>
    <scope>NUCLEOTIDE SEQUENCE [LARGE SCALE GENOMIC DNA]</scope>
    <source>
        <strain evidence="3 4">ACS-139-V-Col8</strain>
    </source>
</reference>
<dbReference type="EMBL" id="AENN01000015">
    <property type="protein sequence ID" value="EFR31048.1"/>
    <property type="molecule type" value="Genomic_DNA"/>
</dbReference>
<gene>
    <name evidence="2" type="primary">rsfS</name>
    <name evidence="3" type="ORF">HMPREF9257_1405</name>
</gene>
<dbReference type="NCBIfam" id="TIGR00090">
    <property type="entry name" value="rsfS_iojap_ybeB"/>
    <property type="match status" value="1"/>
</dbReference>